<keyword evidence="1" id="KW-0472">Membrane</keyword>
<dbReference type="Proteomes" id="UP001153555">
    <property type="component" value="Unassembled WGS sequence"/>
</dbReference>
<protein>
    <submittedName>
        <fullName evidence="2">Uncharacterized protein</fullName>
    </submittedName>
</protein>
<keyword evidence="3" id="KW-1185">Reference proteome</keyword>
<reference evidence="2" key="1">
    <citation type="submission" date="2019-12" db="EMBL/GenBank/DDBJ databases">
        <authorList>
            <person name="Scholes J."/>
        </authorList>
    </citation>
    <scope>NUCLEOTIDE SEQUENCE</scope>
</reference>
<organism evidence="2 3">
    <name type="scientific">Striga hermonthica</name>
    <name type="common">Purple witchweed</name>
    <name type="synonym">Buchnera hermonthica</name>
    <dbReference type="NCBI Taxonomy" id="68872"/>
    <lineage>
        <taxon>Eukaryota</taxon>
        <taxon>Viridiplantae</taxon>
        <taxon>Streptophyta</taxon>
        <taxon>Embryophyta</taxon>
        <taxon>Tracheophyta</taxon>
        <taxon>Spermatophyta</taxon>
        <taxon>Magnoliopsida</taxon>
        <taxon>eudicotyledons</taxon>
        <taxon>Gunneridae</taxon>
        <taxon>Pentapetalae</taxon>
        <taxon>asterids</taxon>
        <taxon>lamiids</taxon>
        <taxon>Lamiales</taxon>
        <taxon>Orobanchaceae</taxon>
        <taxon>Buchnereae</taxon>
        <taxon>Striga</taxon>
    </lineage>
</organism>
<feature type="non-terminal residue" evidence="2">
    <location>
        <position position="1"/>
    </location>
</feature>
<evidence type="ECO:0000313" key="3">
    <source>
        <dbReference type="Proteomes" id="UP001153555"/>
    </source>
</evidence>
<gene>
    <name evidence="2" type="ORF">SHERM_09536</name>
</gene>
<dbReference type="AlphaFoldDB" id="A0A9N7MG21"/>
<name>A0A9N7MG21_STRHE</name>
<feature type="transmembrane region" description="Helical" evidence="1">
    <location>
        <begin position="34"/>
        <end position="55"/>
    </location>
</feature>
<comment type="caution">
    <text evidence="2">The sequence shown here is derived from an EMBL/GenBank/DDBJ whole genome shotgun (WGS) entry which is preliminary data.</text>
</comment>
<keyword evidence="1" id="KW-1133">Transmembrane helix</keyword>
<keyword evidence="1" id="KW-0812">Transmembrane</keyword>
<sequence>FFAALQRANPAIVVEWEWQGGEMAHHSQDREFRFVFWAFGPATRTFYLCLLIISIDGTHLRGS</sequence>
<accession>A0A9N7MG21</accession>
<proteinExistence type="predicted"/>
<evidence type="ECO:0000313" key="2">
    <source>
        <dbReference type="EMBL" id="CAA0806651.1"/>
    </source>
</evidence>
<dbReference type="EMBL" id="CACSLK010000984">
    <property type="protein sequence ID" value="CAA0806651.1"/>
    <property type="molecule type" value="Genomic_DNA"/>
</dbReference>
<dbReference type="OrthoDB" id="683469at2759"/>
<feature type="non-terminal residue" evidence="2">
    <location>
        <position position="63"/>
    </location>
</feature>
<evidence type="ECO:0000256" key="1">
    <source>
        <dbReference type="SAM" id="Phobius"/>
    </source>
</evidence>